<keyword evidence="4" id="KW-1185">Reference proteome</keyword>
<dbReference type="Gene3D" id="3.30.450.180">
    <property type="match status" value="1"/>
</dbReference>
<protein>
    <submittedName>
        <fullName evidence="3">Helix-turn-helix transcriptional regulator</fullName>
    </submittedName>
</protein>
<evidence type="ECO:0000259" key="2">
    <source>
        <dbReference type="PROSITE" id="PS50943"/>
    </source>
</evidence>
<dbReference type="InterPro" id="IPR010982">
    <property type="entry name" value="Lambda_DNA-bd_dom_sf"/>
</dbReference>
<dbReference type="SUPFAM" id="SSF47413">
    <property type="entry name" value="lambda repressor-like DNA-binding domains"/>
    <property type="match status" value="1"/>
</dbReference>
<feature type="domain" description="HTH cro/C1-type" evidence="2">
    <location>
        <begin position="35"/>
        <end position="85"/>
    </location>
</feature>
<dbReference type="CDD" id="cd00093">
    <property type="entry name" value="HTH_XRE"/>
    <property type="match status" value="1"/>
</dbReference>
<dbReference type="RefSeq" id="WP_176160728.1">
    <property type="nucleotide sequence ID" value="NZ_CP054929.1"/>
</dbReference>
<dbReference type="InterPro" id="IPR001387">
    <property type="entry name" value="Cro/C1-type_HTH"/>
</dbReference>
<dbReference type="InterPro" id="IPR041413">
    <property type="entry name" value="MLTR_LBD"/>
</dbReference>
<dbReference type="Gene3D" id="1.10.260.40">
    <property type="entry name" value="lambda repressor-like DNA-binding domains"/>
    <property type="match status" value="1"/>
</dbReference>
<feature type="region of interest" description="Disordered" evidence="1">
    <location>
        <begin position="14"/>
        <end position="35"/>
    </location>
</feature>
<evidence type="ECO:0000313" key="4">
    <source>
        <dbReference type="Proteomes" id="UP000509303"/>
    </source>
</evidence>
<dbReference type="EMBL" id="CP054929">
    <property type="protein sequence ID" value="QKW48996.1"/>
    <property type="molecule type" value="Genomic_DNA"/>
</dbReference>
<name>A0A7H8N3N4_9ACTN</name>
<dbReference type="PANTHER" id="PTHR35010">
    <property type="entry name" value="BLL4672 PROTEIN-RELATED"/>
    <property type="match status" value="1"/>
</dbReference>
<dbReference type="PROSITE" id="PS50943">
    <property type="entry name" value="HTH_CROC1"/>
    <property type="match status" value="1"/>
</dbReference>
<evidence type="ECO:0000256" key="1">
    <source>
        <dbReference type="SAM" id="MobiDB-lite"/>
    </source>
</evidence>
<dbReference type="GO" id="GO:0003677">
    <property type="term" value="F:DNA binding"/>
    <property type="evidence" value="ECO:0007669"/>
    <property type="project" value="InterPro"/>
</dbReference>
<dbReference type="PANTHER" id="PTHR35010:SF2">
    <property type="entry name" value="BLL4672 PROTEIN"/>
    <property type="match status" value="1"/>
</dbReference>
<dbReference type="Pfam" id="PF13560">
    <property type="entry name" value="HTH_31"/>
    <property type="match status" value="1"/>
</dbReference>
<evidence type="ECO:0000313" key="3">
    <source>
        <dbReference type="EMBL" id="QKW48996.1"/>
    </source>
</evidence>
<accession>A0A7H8N3N4</accession>
<reference evidence="3 4" key="1">
    <citation type="submission" date="2020-06" db="EMBL/GenBank/DDBJ databases">
        <title>Genome mining for natural products.</title>
        <authorList>
            <person name="Zhang B."/>
            <person name="Shi J."/>
            <person name="Ge H."/>
        </authorList>
    </citation>
    <scope>NUCLEOTIDE SEQUENCE [LARGE SCALE GENOMIC DNA]</scope>
    <source>
        <strain evidence="3 4">NA00687</strain>
    </source>
</reference>
<dbReference type="SMART" id="SM00530">
    <property type="entry name" value="HTH_XRE"/>
    <property type="match status" value="1"/>
</dbReference>
<dbReference type="AlphaFoldDB" id="A0A7H8N3N4"/>
<dbReference type="Proteomes" id="UP000509303">
    <property type="component" value="Chromosome"/>
</dbReference>
<dbReference type="Pfam" id="PF17765">
    <property type="entry name" value="MLTR_LBD"/>
    <property type="match status" value="1"/>
</dbReference>
<sequence length="287" mass="32195">MSGDAHSNELGEFLKARRAEVSPREAGLPDAGSGRRVRGLRREEVALLASISPDYYTRLEQGRRRASSPVLKAIAEVLHLNEEERGYLFELAGKDATRPRRTAARRVQPQLRRLLDDLATSPALILGRGMDILAWNPLAAALLTDFEAVPEKRRNYVWLLFRDPTFRTLHTDWERMARSAVAMLRREAGRNPHDPSMASLVGELSMRDEDFRRWWGDHHVAVRSRGSKVLRHPVAGELTLDWDALACVSDPDQQLVVWSAEPGTPSHDGLRFLASWAASADHSAAES</sequence>
<organism evidence="3 4">
    <name type="scientific">Streptomyces buecherae</name>
    <dbReference type="NCBI Taxonomy" id="2763006"/>
    <lineage>
        <taxon>Bacteria</taxon>
        <taxon>Bacillati</taxon>
        <taxon>Actinomycetota</taxon>
        <taxon>Actinomycetes</taxon>
        <taxon>Kitasatosporales</taxon>
        <taxon>Streptomycetaceae</taxon>
        <taxon>Streptomyces</taxon>
    </lineage>
</organism>
<feature type="compositionally biased region" description="Basic and acidic residues" evidence="1">
    <location>
        <begin position="14"/>
        <end position="23"/>
    </location>
</feature>
<proteinExistence type="predicted"/>
<gene>
    <name evidence="3" type="ORF">HUT08_04965</name>
</gene>